<feature type="compositionally biased region" description="Pro residues" evidence="1">
    <location>
        <begin position="13"/>
        <end position="36"/>
    </location>
</feature>
<keyword evidence="2" id="KW-1133">Transmembrane helix</keyword>
<organism evidence="3">
    <name type="scientific">uncultured Mycobacterium sp</name>
    <dbReference type="NCBI Taxonomy" id="171292"/>
    <lineage>
        <taxon>Bacteria</taxon>
        <taxon>Bacillati</taxon>
        <taxon>Actinomycetota</taxon>
        <taxon>Actinomycetes</taxon>
        <taxon>Mycobacteriales</taxon>
        <taxon>Mycobacteriaceae</taxon>
        <taxon>Mycobacterium</taxon>
        <taxon>environmental samples</taxon>
    </lineage>
</organism>
<proteinExistence type="predicted"/>
<feature type="region of interest" description="Disordered" evidence="1">
    <location>
        <begin position="1"/>
        <end position="47"/>
    </location>
</feature>
<gene>
    <name evidence="3" type="ORF">MHPYR_510021</name>
</gene>
<keyword evidence="2" id="KW-0472">Membrane</keyword>
<dbReference type="EMBL" id="FLQS01000047">
    <property type="protein sequence ID" value="SBS78137.1"/>
    <property type="molecule type" value="Genomic_DNA"/>
</dbReference>
<name>A0A1Y5PHC2_9MYCO</name>
<accession>A0A1Y5PHC2</accession>
<keyword evidence="2" id="KW-0812">Transmembrane</keyword>
<evidence type="ECO:0000313" key="3">
    <source>
        <dbReference type="EMBL" id="SBS78137.1"/>
    </source>
</evidence>
<evidence type="ECO:0000256" key="1">
    <source>
        <dbReference type="SAM" id="MobiDB-lite"/>
    </source>
</evidence>
<dbReference type="AlphaFoldDB" id="A0A1Y5PHC2"/>
<evidence type="ECO:0000256" key="2">
    <source>
        <dbReference type="SAM" id="Phobius"/>
    </source>
</evidence>
<sequence length="208" mass="20878">MSTGTSAWAPPTGGVPPQPTPPHNVPPYGWTPPPGGGAPVPTQHGGTPRAPRMWLWALVTAVLMVIAIAATAAITYAIAHSAGTSTAAAPTPSEPTYTVAQQAAAKQAVCSAFDVSSKGIASQGGARVDGQPNIPMLLRTLSGTVSMQNALVPATPADVAEPARRVVQTNLDLMNAALGQANINEVKAANDASNGAVDALLSACGLPH</sequence>
<feature type="transmembrane region" description="Helical" evidence="2">
    <location>
        <begin position="54"/>
        <end position="79"/>
    </location>
</feature>
<reference evidence="3" key="1">
    <citation type="submission" date="2016-03" db="EMBL/GenBank/DDBJ databases">
        <authorList>
            <person name="Ploux O."/>
        </authorList>
    </citation>
    <scope>NUCLEOTIDE SEQUENCE</scope>
    <source>
        <strain evidence="3">UC10</strain>
    </source>
</reference>
<evidence type="ECO:0008006" key="4">
    <source>
        <dbReference type="Google" id="ProtNLM"/>
    </source>
</evidence>
<protein>
    <recommendedName>
        <fullName evidence="4">Alanine and proline rich membrane protein</fullName>
    </recommendedName>
</protein>